<dbReference type="AlphaFoldDB" id="A0A9N9DQX8"/>
<dbReference type="InterPro" id="IPR014001">
    <property type="entry name" value="Helicase_ATP-bd"/>
</dbReference>
<dbReference type="SUPFAM" id="SSF52540">
    <property type="entry name" value="P-loop containing nucleoside triphosphate hydrolases"/>
    <property type="match status" value="1"/>
</dbReference>
<dbReference type="Pfam" id="PF00271">
    <property type="entry name" value="Helicase_C"/>
    <property type="match status" value="1"/>
</dbReference>
<comment type="caution">
    <text evidence="4">The sequence shown here is derived from an EMBL/GenBank/DDBJ whole genome shotgun (WGS) entry which is preliminary data.</text>
</comment>
<keyword evidence="1" id="KW-0378">Hydrolase</keyword>
<protein>
    <submittedName>
        <fullName evidence="4">4062_t:CDS:1</fullName>
    </submittedName>
</protein>
<dbReference type="GO" id="GO:0005759">
    <property type="term" value="C:mitochondrial matrix"/>
    <property type="evidence" value="ECO:0007669"/>
    <property type="project" value="TreeGrafter"/>
</dbReference>
<dbReference type="InterPro" id="IPR050742">
    <property type="entry name" value="Helicase_Restrict-Modif_Enz"/>
</dbReference>
<reference evidence="4" key="1">
    <citation type="submission" date="2021-06" db="EMBL/GenBank/DDBJ databases">
        <authorList>
            <person name="Kallberg Y."/>
            <person name="Tangrot J."/>
            <person name="Rosling A."/>
        </authorList>
    </citation>
    <scope>NUCLEOTIDE SEQUENCE</scope>
    <source>
        <strain evidence="4">IA702</strain>
    </source>
</reference>
<feature type="domain" description="Helicase C-terminal" evidence="3">
    <location>
        <begin position="290"/>
        <end position="445"/>
    </location>
</feature>
<dbReference type="InterPro" id="IPR001650">
    <property type="entry name" value="Helicase_C-like"/>
</dbReference>
<dbReference type="GO" id="GO:0000403">
    <property type="term" value="F:Y-form DNA binding"/>
    <property type="evidence" value="ECO:0007669"/>
    <property type="project" value="TreeGrafter"/>
</dbReference>
<dbReference type="SMART" id="SM00487">
    <property type="entry name" value="DEXDc"/>
    <property type="match status" value="1"/>
</dbReference>
<dbReference type="PROSITE" id="PS51192">
    <property type="entry name" value="HELICASE_ATP_BIND_1"/>
    <property type="match status" value="1"/>
</dbReference>
<feature type="non-terminal residue" evidence="4">
    <location>
        <position position="642"/>
    </location>
</feature>
<dbReference type="GO" id="GO:0032042">
    <property type="term" value="P:mitochondrial DNA metabolic process"/>
    <property type="evidence" value="ECO:0007669"/>
    <property type="project" value="TreeGrafter"/>
</dbReference>
<dbReference type="GO" id="GO:0005524">
    <property type="term" value="F:ATP binding"/>
    <property type="evidence" value="ECO:0007669"/>
    <property type="project" value="InterPro"/>
</dbReference>
<dbReference type="GO" id="GO:0070125">
    <property type="term" value="P:mitochondrial translational elongation"/>
    <property type="evidence" value="ECO:0007669"/>
    <property type="project" value="TreeGrafter"/>
</dbReference>
<sequence>PTGAIIRETLPLKGIFPSHSSTVLITIRHYRRKRQIDTSNEPSPPLPPSTPTPVIQLRPYQQECIQACVDKFLKENVRRQAVSLPVGSGKTVIFSNLIQQIPPPQPDATKVLVIAHRQELLHQAYRQISSHVSNKGLIVEIDQGSKIAKGNGDVIIGSVQTLGRPSTLRLAKYNPDEFKAIIIDEAHHATAASYRRILEYFNADTKDSKVFVWGCSATLCRYDGIALSSVFDEITFHRDFLDMIKEKWLCSFRVTTVKTEHEMPNIKSVNNDFDVGSLAQALDTPTRNQLVVQIYASHAKDRKSTLVFAVNKAHVNALTEMFREYGIEAHGIISDTRSHIRTEILERFRRREFPVLVNCGIITEGTDIPQIDCIIMSRPTKSPVLFTQMLGRGMRLAPDKEDCLVLDFVDSYSKIPDVQTVPTLFGMDPMTDFNNQTVFDIEEMNNEIGHKTREADEGRDFSLYTQTIRECEITSWDNPFEFVDDCSGIGSILQHTTNAWVNVGPDSYVLNLVNGKSLRIDKGGDGIYRVKLRQKFVTDDNHWTKTDYLKIETESLVNAVRGADTWVKNMFNHMTICRSISRLALWRREPATDSQKRFLHGLANNWTLKVKEDKMIKSHKIKKSKNEFLREGSLSALSLSDN</sequence>
<dbReference type="GO" id="GO:0036121">
    <property type="term" value="F:double-stranded DNA helicase activity"/>
    <property type="evidence" value="ECO:0007669"/>
    <property type="project" value="TreeGrafter"/>
</dbReference>
<gene>
    <name evidence="4" type="ORF">POCULU_LOCUS9834</name>
</gene>
<proteinExistence type="predicted"/>
<dbReference type="Pfam" id="PF04851">
    <property type="entry name" value="ResIII"/>
    <property type="match status" value="1"/>
</dbReference>
<feature type="domain" description="Helicase ATP-binding" evidence="2">
    <location>
        <begin position="71"/>
        <end position="237"/>
    </location>
</feature>
<dbReference type="InterPro" id="IPR006935">
    <property type="entry name" value="Helicase/UvrB_N"/>
</dbReference>
<evidence type="ECO:0000259" key="3">
    <source>
        <dbReference type="PROSITE" id="PS51194"/>
    </source>
</evidence>
<dbReference type="PANTHER" id="PTHR47396">
    <property type="entry name" value="TYPE I RESTRICTION ENZYME ECOKI R PROTEIN"/>
    <property type="match status" value="1"/>
</dbReference>
<dbReference type="SMART" id="SM00490">
    <property type="entry name" value="HELICc"/>
    <property type="match status" value="1"/>
</dbReference>
<keyword evidence="1" id="KW-0067">ATP-binding</keyword>
<evidence type="ECO:0000259" key="2">
    <source>
        <dbReference type="PROSITE" id="PS51192"/>
    </source>
</evidence>
<evidence type="ECO:0000256" key="1">
    <source>
        <dbReference type="ARBA" id="ARBA00022806"/>
    </source>
</evidence>
<name>A0A9N9DQX8_9GLOM</name>
<dbReference type="Gene3D" id="3.40.50.300">
    <property type="entry name" value="P-loop containing nucleotide triphosphate hydrolases"/>
    <property type="match status" value="2"/>
</dbReference>
<dbReference type="GO" id="GO:0061749">
    <property type="term" value="F:forked DNA-dependent helicase activity"/>
    <property type="evidence" value="ECO:0007669"/>
    <property type="project" value="TreeGrafter"/>
</dbReference>
<dbReference type="InterPro" id="IPR027417">
    <property type="entry name" value="P-loop_NTPase"/>
</dbReference>
<keyword evidence="1" id="KW-0547">Nucleotide-binding</keyword>
<organism evidence="4 5">
    <name type="scientific">Paraglomus occultum</name>
    <dbReference type="NCBI Taxonomy" id="144539"/>
    <lineage>
        <taxon>Eukaryota</taxon>
        <taxon>Fungi</taxon>
        <taxon>Fungi incertae sedis</taxon>
        <taxon>Mucoromycota</taxon>
        <taxon>Glomeromycotina</taxon>
        <taxon>Glomeromycetes</taxon>
        <taxon>Paraglomerales</taxon>
        <taxon>Paraglomeraceae</taxon>
        <taxon>Paraglomus</taxon>
    </lineage>
</organism>
<dbReference type="PROSITE" id="PS51194">
    <property type="entry name" value="HELICASE_CTER"/>
    <property type="match status" value="1"/>
</dbReference>
<accession>A0A9N9DQX8</accession>
<feature type="non-terminal residue" evidence="4">
    <location>
        <position position="1"/>
    </location>
</feature>
<dbReference type="OrthoDB" id="16911at2759"/>
<dbReference type="CDD" id="cd18799">
    <property type="entry name" value="SF2_C_EcoAI-like"/>
    <property type="match status" value="1"/>
</dbReference>
<evidence type="ECO:0000313" key="4">
    <source>
        <dbReference type="EMBL" id="CAG8648810.1"/>
    </source>
</evidence>
<keyword evidence="5" id="KW-1185">Reference proteome</keyword>
<evidence type="ECO:0000313" key="5">
    <source>
        <dbReference type="Proteomes" id="UP000789572"/>
    </source>
</evidence>
<dbReference type="PANTHER" id="PTHR47396:SF1">
    <property type="entry name" value="ATP-DEPENDENT HELICASE IRC3-RELATED"/>
    <property type="match status" value="1"/>
</dbReference>
<dbReference type="GO" id="GO:0016787">
    <property type="term" value="F:hydrolase activity"/>
    <property type="evidence" value="ECO:0007669"/>
    <property type="project" value="InterPro"/>
</dbReference>
<dbReference type="EMBL" id="CAJVPJ010004130">
    <property type="protein sequence ID" value="CAG8648810.1"/>
    <property type="molecule type" value="Genomic_DNA"/>
</dbReference>
<keyword evidence="1" id="KW-0347">Helicase</keyword>
<dbReference type="Proteomes" id="UP000789572">
    <property type="component" value="Unassembled WGS sequence"/>
</dbReference>